<dbReference type="Proteomes" id="UP000813824">
    <property type="component" value="Unassembled WGS sequence"/>
</dbReference>
<evidence type="ECO:0000256" key="1">
    <source>
        <dbReference type="SAM" id="MobiDB-lite"/>
    </source>
</evidence>
<dbReference type="OrthoDB" id="3071736at2759"/>
<gene>
    <name evidence="2" type="ORF">BXZ70DRAFT_290972</name>
</gene>
<evidence type="ECO:0000313" key="3">
    <source>
        <dbReference type="Proteomes" id="UP000813824"/>
    </source>
</evidence>
<feature type="region of interest" description="Disordered" evidence="1">
    <location>
        <begin position="22"/>
        <end position="49"/>
    </location>
</feature>
<feature type="region of interest" description="Disordered" evidence="1">
    <location>
        <begin position="221"/>
        <end position="267"/>
    </location>
</feature>
<feature type="compositionally biased region" description="Pro residues" evidence="1">
    <location>
        <begin position="33"/>
        <end position="43"/>
    </location>
</feature>
<reference evidence="2" key="1">
    <citation type="journal article" date="2021" name="New Phytol.">
        <title>Evolutionary innovations through gain and loss of genes in the ectomycorrhizal Boletales.</title>
        <authorList>
            <person name="Wu G."/>
            <person name="Miyauchi S."/>
            <person name="Morin E."/>
            <person name="Kuo A."/>
            <person name="Drula E."/>
            <person name="Varga T."/>
            <person name="Kohler A."/>
            <person name="Feng B."/>
            <person name="Cao Y."/>
            <person name="Lipzen A."/>
            <person name="Daum C."/>
            <person name="Hundley H."/>
            <person name="Pangilinan J."/>
            <person name="Johnson J."/>
            <person name="Barry K."/>
            <person name="LaButti K."/>
            <person name="Ng V."/>
            <person name="Ahrendt S."/>
            <person name="Min B."/>
            <person name="Choi I.G."/>
            <person name="Park H."/>
            <person name="Plett J.M."/>
            <person name="Magnuson J."/>
            <person name="Spatafora J.W."/>
            <person name="Nagy L.G."/>
            <person name="Henrissat B."/>
            <person name="Grigoriev I.V."/>
            <person name="Yang Z.L."/>
            <person name="Xu J."/>
            <person name="Martin F.M."/>
        </authorList>
    </citation>
    <scope>NUCLEOTIDE SEQUENCE</scope>
    <source>
        <strain evidence="2">KKN 215</strain>
    </source>
</reference>
<dbReference type="EMBL" id="JAEVFJ010000020">
    <property type="protein sequence ID" value="KAH8099294.1"/>
    <property type="molecule type" value="Genomic_DNA"/>
</dbReference>
<feature type="compositionally biased region" description="Low complexity" evidence="1">
    <location>
        <begin position="141"/>
        <end position="159"/>
    </location>
</feature>
<organism evidence="2 3">
    <name type="scientific">Cristinia sonorae</name>
    <dbReference type="NCBI Taxonomy" id="1940300"/>
    <lineage>
        <taxon>Eukaryota</taxon>
        <taxon>Fungi</taxon>
        <taxon>Dikarya</taxon>
        <taxon>Basidiomycota</taxon>
        <taxon>Agaricomycotina</taxon>
        <taxon>Agaricomycetes</taxon>
        <taxon>Agaricomycetidae</taxon>
        <taxon>Agaricales</taxon>
        <taxon>Pleurotineae</taxon>
        <taxon>Stephanosporaceae</taxon>
        <taxon>Cristinia</taxon>
    </lineage>
</organism>
<sequence>MQRHTRKPFRRDAGRIAQWVLDQQNLTQEDSPPDIPTEQPPAPSSQCHPYLAYQYLNPPSVKPPSCIDGSSTECFVLVEEPDDYPGSVVSSQKTQRTSRPTSPRTPRKSLGMGSTISAGNEPPASALRSFHLGFPSHSRKPSNTTTTTTTRSPSPSRSSLFRRPDTQSSYTPHSSFTPSVFSPKPTRATPTEFGSVSHAHGSTTWKIKRPAVLGHFLTPAEGQNDAHLPRPSTSSSFTHSSTTFTQPSTDTLNTPPKMSMGHSPSPTSFFRSSHSLWSLPTTATHIYDPPNSTKVIARDRESERSAFRASMRSSTSSPLHLLGSPKKRKKRKLIISGIPHGDHTRLEAVKAWCETFGQVNQITRVHNGDLHIDFRKNEVADTVCRLNARVHISGVGSVGLSWFTGKKP</sequence>
<feature type="region of interest" description="Disordered" evidence="1">
    <location>
        <begin position="302"/>
        <end position="328"/>
    </location>
</feature>
<accession>A0A8K0UNB1</accession>
<dbReference type="AlphaFoldDB" id="A0A8K0UNB1"/>
<feature type="compositionally biased region" description="Polar residues" evidence="1">
    <location>
        <begin position="188"/>
        <end position="203"/>
    </location>
</feature>
<feature type="region of interest" description="Disordered" evidence="1">
    <location>
        <begin position="83"/>
        <end position="203"/>
    </location>
</feature>
<proteinExistence type="predicted"/>
<feature type="compositionally biased region" description="Low complexity" evidence="1">
    <location>
        <begin position="231"/>
        <end position="249"/>
    </location>
</feature>
<feature type="compositionally biased region" description="Polar residues" evidence="1">
    <location>
        <begin position="250"/>
        <end position="267"/>
    </location>
</feature>
<comment type="caution">
    <text evidence="2">The sequence shown here is derived from an EMBL/GenBank/DDBJ whole genome shotgun (WGS) entry which is preliminary data.</text>
</comment>
<keyword evidence="3" id="KW-1185">Reference proteome</keyword>
<name>A0A8K0UNB1_9AGAR</name>
<feature type="compositionally biased region" description="Polar residues" evidence="1">
    <location>
        <begin position="166"/>
        <end position="180"/>
    </location>
</feature>
<evidence type="ECO:0000313" key="2">
    <source>
        <dbReference type="EMBL" id="KAH8099294.1"/>
    </source>
</evidence>
<protein>
    <submittedName>
        <fullName evidence="2">Uncharacterized protein</fullName>
    </submittedName>
</protein>